<evidence type="ECO:0000256" key="1">
    <source>
        <dbReference type="ARBA" id="ARBA00001954"/>
    </source>
</evidence>
<evidence type="ECO:0000256" key="12">
    <source>
        <dbReference type="ARBA" id="ARBA00071397"/>
    </source>
</evidence>
<evidence type="ECO:0000256" key="2">
    <source>
        <dbReference type="ARBA" id="ARBA00004123"/>
    </source>
</evidence>
<sequence length="334" mass="39226">MEELFKCLTVEAQEFHYGTSVPEVSVNDISPLGFYRSYVSSNQPVLIRNACRHWPAFHKWNKEYLSSKLGGKETFVAVTPNGYADAVAFDLVTKKEYFVMPEEKKIKFSEFMEVLHNPTQYHGIYYLQRQNSNLTDELPELLEDIEKDIPWATEAFGTLPDAVNFWIGDKRAVTSMHKDPYENVYCVVNGYKDFILHPPTDRPWIPYKNYPTATYREESPGMFSIKPSAHDHELPKHELPDDKYETHEIPWISIDPLAPDYDKYPSYKNASPLHVRVQAGDALFLPSLWYHHVRQSHACIAVNFWYDMQYDVKYIYHKFLDTLVERQNYFKKEV</sequence>
<comment type="subcellular location">
    <subcellularLocation>
        <location evidence="3">Cytoplasm</location>
    </subcellularLocation>
    <subcellularLocation>
        <location evidence="2">Nucleus</location>
    </subcellularLocation>
</comment>
<dbReference type="FunCoup" id="A0A6P9ADR5">
    <property type="interactions" value="1272"/>
</dbReference>
<protein>
    <recommendedName>
        <fullName evidence="12">Bifunctional peptidase and (3S)-lysyl hydroxylase JMJD7</fullName>
        <ecNumber evidence="11">1.14.11.63</ecNumber>
    </recommendedName>
</protein>
<feature type="domain" description="JmjC" evidence="13">
    <location>
        <begin position="127"/>
        <end position="321"/>
    </location>
</feature>
<evidence type="ECO:0000256" key="4">
    <source>
        <dbReference type="ARBA" id="ARBA00022490"/>
    </source>
</evidence>
<dbReference type="FunFam" id="2.60.120.10:FF:000059">
    <property type="entry name" value="jmjC domain-containing protein 7"/>
    <property type="match status" value="1"/>
</dbReference>
<dbReference type="KEGG" id="tpal:117653813"/>
<dbReference type="GO" id="GO:0046872">
    <property type="term" value="F:metal ion binding"/>
    <property type="evidence" value="ECO:0007669"/>
    <property type="project" value="UniProtKB-KW"/>
</dbReference>
<dbReference type="InterPro" id="IPR003347">
    <property type="entry name" value="JmjC_dom"/>
</dbReference>
<evidence type="ECO:0000313" key="15">
    <source>
        <dbReference type="RefSeq" id="XP_034255635.1"/>
    </source>
</evidence>
<keyword evidence="8" id="KW-0408">Iron</keyword>
<evidence type="ECO:0000256" key="11">
    <source>
        <dbReference type="ARBA" id="ARBA00066577"/>
    </source>
</evidence>
<dbReference type="InParanoid" id="A0A6P9ADR5"/>
<dbReference type="GeneID" id="117653813"/>
<dbReference type="InterPro" id="IPR014710">
    <property type="entry name" value="RmlC-like_jellyroll"/>
</dbReference>
<dbReference type="PANTHER" id="PTHR12461:SF99">
    <property type="entry name" value="BIFUNCTIONAL PEPTIDASE AND (3S)-LYSYL HYDROXYLASE JMJD7"/>
    <property type="match status" value="1"/>
</dbReference>
<keyword evidence="9" id="KW-1015">Disulfide bond</keyword>
<keyword evidence="5" id="KW-0479">Metal-binding</keyword>
<dbReference type="RefSeq" id="XP_034255635.1">
    <property type="nucleotide sequence ID" value="XM_034399744.1"/>
</dbReference>
<keyword evidence="14" id="KW-1185">Reference proteome</keyword>
<dbReference type="AlphaFoldDB" id="A0A6P9ADR5"/>
<keyword evidence="7" id="KW-0560">Oxidoreductase</keyword>
<dbReference type="SMART" id="SM00558">
    <property type="entry name" value="JmjC"/>
    <property type="match status" value="1"/>
</dbReference>
<dbReference type="SUPFAM" id="SSF51197">
    <property type="entry name" value="Clavaminate synthase-like"/>
    <property type="match status" value="1"/>
</dbReference>
<evidence type="ECO:0000256" key="6">
    <source>
        <dbReference type="ARBA" id="ARBA00022801"/>
    </source>
</evidence>
<keyword evidence="4" id="KW-0963">Cytoplasm</keyword>
<evidence type="ECO:0000256" key="5">
    <source>
        <dbReference type="ARBA" id="ARBA00022723"/>
    </source>
</evidence>
<dbReference type="PROSITE" id="PS51184">
    <property type="entry name" value="JMJC"/>
    <property type="match status" value="1"/>
</dbReference>
<dbReference type="GO" id="GO:0106155">
    <property type="term" value="F:peptidyl-lysine 3-dioxygenase activity"/>
    <property type="evidence" value="ECO:0007669"/>
    <property type="project" value="UniProtKB-EC"/>
</dbReference>
<name>A0A6P9ADR5_THRPL</name>
<dbReference type="GO" id="GO:0005737">
    <property type="term" value="C:cytoplasm"/>
    <property type="evidence" value="ECO:0007669"/>
    <property type="project" value="UniProtKB-SubCell"/>
</dbReference>
<evidence type="ECO:0000256" key="9">
    <source>
        <dbReference type="ARBA" id="ARBA00023157"/>
    </source>
</evidence>
<keyword evidence="10" id="KW-0539">Nucleus</keyword>
<dbReference type="GO" id="GO:0016787">
    <property type="term" value="F:hydrolase activity"/>
    <property type="evidence" value="ECO:0007669"/>
    <property type="project" value="UniProtKB-KW"/>
</dbReference>
<keyword evidence="6" id="KW-0378">Hydrolase</keyword>
<evidence type="ECO:0000256" key="3">
    <source>
        <dbReference type="ARBA" id="ARBA00004496"/>
    </source>
</evidence>
<dbReference type="OrthoDB" id="415358at2759"/>
<comment type="cofactor">
    <cofactor evidence="1">
        <name>Fe(2+)</name>
        <dbReference type="ChEBI" id="CHEBI:29033"/>
    </cofactor>
</comment>
<evidence type="ECO:0000313" key="14">
    <source>
        <dbReference type="Proteomes" id="UP000515158"/>
    </source>
</evidence>
<organism evidence="15">
    <name type="scientific">Thrips palmi</name>
    <name type="common">Melon thrips</name>
    <dbReference type="NCBI Taxonomy" id="161013"/>
    <lineage>
        <taxon>Eukaryota</taxon>
        <taxon>Metazoa</taxon>
        <taxon>Ecdysozoa</taxon>
        <taxon>Arthropoda</taxon>
        <taxon>Hexapoda</taxon>
        <taxon>Insecta</taxon>
        <taxon>Pterygota</taxon>
        <taxon>Neoptera</taxon>
        <taxon>Paraneoptera</taxon>
        <taxon>Thysanoptera</taxon>
        <taxon>Terebrantia</taxon>
        <taxon>Thripoidea</taxon>
        <taxon>Thripidae</taxon>
        <taxon>Thrips</taxon>
    </lineage>
</organism>
<dbReference type="GO" id="GO:0005634">
    <property type="term" value="C:nucleus"/>
    <property type="evidence" value="ECO:0007669"/>
    <property type="project" value="UniProtKB-SubCell"/>
</dbReference>
<dbReference type="Proteomes" id="UP000515158">
    <property type="component" value="Unplaced"/>
</dbReference>
<evidence type="ECO:0000259" key="13">
    <source>
        <dbReference type="PROSITE" id="PS51184"/>
    </source>
</evidence>
<dbReference type="Pfam" id="PF13621">
    <property type="entry name" value="Cupin_8"/>
    <property type="match status" value="1"/>
</dbReference>
<evidence type="ECO:0000256" key="10">
    <source>
        <dbReference type="ARBA" id="ARBA00023242"/>
    </source>
</evidence>
<reference evidence="15" key="1">
    <citation type="submission" date="2025-08" db="UniProtKB">
        <authorList>
            <consortium name="RefSeq"/>
        </authorList>
    </citation>
    <scope>IDENTIFICATION</scope>
    <source>
        <tissue evidence="15">Total insect</tissue>
    </source>
</reference>
<evidence type="ECO:0000256" key="8">
    <source>
        <dbReference type="ARBA" id="ARBA00023004"/>
    </source>
</evidence>
<gene>
    <name evidence="15" type="primary">LOC117653813</name>
</gene>
<dbReference type="EC" id="1.14.11.63" evidence="11"/>
<dbReference type="PANTHER" id="PTHR12461">
    <property type="entry name" value="HYPOXIA-INDUCIBLE FACTOR 1 ALPHA INHIBITOR-RELATED"/>
    <property type="match status" value="1"/>
</dbReference>
<accession>A0A6P9ADR5</accession>
<evidence type="ECO:0000256" key="7">
    <source>
        <dbReference type="ARBA" id="ARBA00023002"/>
    </source>
</evidence>
<dbReference type="Gene3D" id="2.60.120.10">
    <property type="entry name" value="Jelly Rolls"/>
    <property type="match status" value="1"/>
</dbReference>
<proteinExistence type="predicted"/>
<dbReference type="InterPro" id="IPR041667">
    <property type="entry name" value="Cupin_8"/>
</dbReference>